<comment type="caution">
    <text evidence="3">The sequence shown here is derived from an EMBL/GenBank/DDBJ whole genome shotgun (WGS) entry which is preliminary data.</text>
</comment>
<dbReference type="EMBL" id="WHWC01000010">
    <property type="protein sequence ID" value="KAG8374806.1"/>
    <property type="molecule type" value="Genomic_DNA"/>
</dbReference>
<protein>
    <submittedName>
        <fullName evidence="3">Uncharacterized protein</fullName>
    </submittedName>
</protein>
<evidence type="ECO:0000256" key="2">
    <source>
        <dbReference type="SAM" id="MobiDB-lite"/>
    </source>
</evidence>
<dbReference type="Proteomes" id="UP000826271">
    <property type="component" value="Unassembled WGS sequence"/>
</dbReference>
<feature type="region of interest" description="Disordered" evidence="2">
    <location>
        <begin position="173"/>
        <end position="194"/>
    </location>
</feature>
<reference evidence="3" key="1">
    <citation type="submission" date="2019-10" db="EMBL/GenBank/DDBJ databases">
        <authorList>
            <person name="Zhang R."/>
            <person name="Pan Y."/>
            <person name="Wang J."/>
            <person name="Ma R."/>
            <person name="Yu S."/>
        </authorList>
    </citation>
    <scope>NUCLEOTIDE SEQUENCE</scope>
    <source>
        <strain evidence="3">LA-IB0</strain>
        <tissue evidence="3">Leaf</tissue>
    </source>
</reference>
<keyword evidence="4" id="KW-1185">Reference proteome</keyword>
<evidence type="ECO:0000256" key="1">
    <source>
        <dbReference type="SAM" id="Coils"/>
    </source>
</evidence>
<evidence type="ECO:0000313" key="3">
    <source>
        <dbReference type="EMBL" id="KAG8374806.1"/>
    </source>
</evidence>
<sequence length="194" mass="22417">MERQANMGQNMCYSKTMMNLSYLLNMMAIMPTTSQRMHSSLSLPPTFLRRTSILVENLFEHLKEQGGEIKKLKGQKEESEERLANIEAEYEDIVQSRQEAYEKAKLEIYKNFLNSKEGKTILNDYWESRKAEFLKSIEFKNTLVKKAVIYYSHGFWTCAKQFGVQGYPPPGMSSNFLDEEAGLDDAPDPDEEEA</sequence>
<gene>
    <name evidence="3" type="ORF">BUALT_Bualt10G0033900</name>
</gene>
<organism evidence="3 4">
    <name type="scientific">Buddleja alternifolia</name>
    <dbReference type="NCBI Taxonomy" id="168488"/>
    <lineage>
        <taxon>Eukaryota</taxon>
        <taxon>Viridiplantae</taxon>
        <taxon>Streptophyta</taxon>
        <taxon>Embryophyta</taxon>
        <taxon>Tracheophyta</taxon>
        <taxon>Spermatophyta</taxon>
        <taxon>Magnoliopsida</taxon>
        <taxon>eudicotyledons</taxon>
        <taxon>Gunneridae</taxon>
        <taxon>Pentapetalae</taxon>
        <taxon>asterids</taxon>
        <taxon>lamiids</taxon>
        <taxon>Lamiales</taxon>
        <taxon>Scrophulariaceae</taxon>
        <taxon>Buddlejeae</taxon>
        <taxon>Buddleja</taxon>
    </lineage>
</organism>
<feature type="compositionally biased region" description="Acidic residues" evidence="2">
    <location>
        <begin position="177"/>
        <end position="194"/>
    </location>
</feature>
<feature type="coiled-coil region" evidence="1">
    <location>
        <begin position="62"/>
        <end position="103"/>
    </location>
</feature>
<dbReference type="AlphaFoldDB" id="A0AAV6X2Z3"/>
<keyword evidence="1" id="KW-0175">Coiled coil</keyword>
<name>A0AAV6X2Z3_9LAMI</name>
<evidence type="ECO:0000313" key="4">
    <source>
        <dbReference type="Proteomes" id="UP000826271"/>
    </source>
</evidence>
<proteinExistence type="predicted"/>
<accession>A0AAV6X2Z3</accession>